<dbReference type="Proteomes" id="UP000186235">
    <property type="component" value="Unassembled WGS sequence"/>
</dbReference>
<dbReference type="AlphaFoldDB" id="A0A1N6N733"/>
<accession>A0A1N6N733</accession>
<gene>
    <name evidence="2" type="ORF">SAMN05518682_0213</name>
</gene>
<dbReference type="InterPro" id="IPR006311">
    <property type="entry name" value="TAT_signal"/>
</dbReference>
<feature type="compositionally biased region" description="Polar residues" evidence="1">
    <location>
        <begin position="1"/>
        <end position="13"/>
    </location>
</feature>
<evidence type="ECO:0000313" key="3">
    <source>
        <dbReference type="Proteomes" id="UP000186235"/>
    </source>
</evidence>
<feature type="region of interest" description="Disordered" evidence="1">
    <location>
        <begin position="1"/>
        <end position="34"/>
    </location>
</feature>
<evidence type="ECO:0000256" key="1">
    <source>
        <dbReference type="SAM" id="MobiDB-lite"/>
    </source>
</evidence>
<reference evidence="3" key="1">
    <citation type="submission" date="2017-01" db="EMBL/GenBank/DDBJ databases">
        <authorList>
            <person name="Varghese N."/>
            <person name="Submissions S."/>
        </authorList>
    </citation>
    <scope>NUCLEOTIDE SEQUENCE [LARGE SCALE GENOMIC DNA]</scope>
    <source>
        <strain evidence="3">3bp</strain>
    </source>
</reference>
<feature type="compositionally biased region" description="Polar residues" evidence="1">
    <location>
        <begin position="22"/>
        <end position="32"/>
    </location>
</feature>
<organism evidence="2 3">
    <name type="scientific">Cellulosimicrobium aquatile</name>
    <dbReference type="NCBI Taxonomy" id="1612203"/>
    <lineage>
        <taxon>Bacteria</taxon>
        <taxon>Bacillati</taxon>
        <taxon>Actinomycetota</taxon>
        <taxon>Actinomycetes</taxon>
        <taxon>Micrococcales</taxon>
        <taxon>Promicromonosporaceae</taxon>
        <taxon>Cellulosimicrobium</taxon>
    </lineage>
</organism>
<evidence type="ECO:0000313" key="2">
    <source>
        <dbReference type="EMBL" id="SIP87869.1"/>
    </source>
</evidence>
<keyword evidence="3" id="KW-1185">Reference proteome</keyword>
<protein>
    <recommendedName>
        <fullName evidence="4">Peptidase C14</fullName>
    </recommendedName>
</protein>
<evidence type="ECO:0008006" key="4">
    <source>
        <dbReference type="Google" id="ProtNLM"/>
    </source>
</evidence>
<name>A0A1N6N733_9MICO</name>
<proteinExistence type="predicted"/>
<dbReference type="EMBL" id="FTMI01000001">
    <property type="protein sequence ID" value="SIP87869.1"/>
    <property type="molecule type" value="Genomic_DNA"/>
</dbReference>
<sequence>MPPLSTPRSQTRPASDDLGATDPTTAEAASSPSRRHLLRVAGMASLAAGAVALGTGSAHAAPLAGTLPASKNDKPDDEVLVAATVAQLTGSKAKKLDDGAVAQLLGHATPGDGAARLLRYDARSTATPNGGTVLAPRDAGATGRWHTLHTGTADFRWFGLFGPENPADDALDALVNDPSITRIEARTDLNFTRRHTYTRSNLELDFGGRTVTTEGIERNAHDNPFGAVLFFQGRVTDETQQRTLATTLPDLTDVFEVADAGAFAVGQWWALRSDERPGGGGDERELQRLVQVTQVLDATHVRVDYKNGWELPAGRVLTWTRVEPVEQVHVRAMTFHGSGPFDGPANGELPDDREMTGSHPVAFEYAVRCDVSDVHGHRTWWPVIMRRWNTHFVTERCSVANPPTVFYGGAGYLTQQIYCLYGRVSDCTSHNARHLNDLTASAYCLVENCHGDGDDQGGNPFTTHGQYEHDLVFVGNSGLMDIANSGGQWGTAAKRITVKHHTCSWFVAGTKITDLTLEDVHVVARSTFDPQATLTINADGAQVRGCTAGFFAVGQRSSLSRRPTVVEDCAFALPAGSVLHQTPVTNPVHFVRTRITGVDGTILRGAGPVTFTDCELVGGTDEAPAAPVDLGSADVTVTGGSWQGVGVRLSGARDQRLVLDAVRAAGTTTAGALVSRGTGAGAVDVTLRGADLRAADGTAHVALRPGDRYAATGSRFTGGRLDLPDGVRVLHARNVETGVDRAGLPTAGDGVLVDANLTV</sequence>
<dbReference type="PROSITE" id="PS51318">
    <property type="entry name" value="TAT"/>
    <property type="match status" value="1"/>
</dbReference>